<comment type="induction">
    <text evidence="1">Expressed only in the forespore compartment of sporulating cells.</text>
</comment>
<comment type="similarity">
    <text evidence="1">Belongs to the Tlp family.</text>
</comment>
<organism evidence="3 4">
    <name type="scientific">Alkalibacillus haloalkaliphilus</name>
    <dbReference type="NCBI Taxonomy" id="94136"/>
    <lineage>
        <taxon>Bacteria</taxon>
        <taxon>Bacillati</taxon>
        <taxon>Bacillota</taxon>
        <taxon>Bacilli</taxon>
        <taxon>Bacillales</taxon>
        <taxon>Bacillaceae</taxon>
        <taxon>Alkalibacillus</taxon>
    </lineage>
</organism>
<protein>
    <recommendedName>
        <fullName evidence="1">Small, acid-soluble spore protein Tlp</fullName>
    </recommendedName>
</protein>
<name>A0A511W1U2_9BACI</name>
<dbReference type="GO" id="GO:0030436">
    <property type="term" value="P:asexual sporulation"/>
    <property type="evidence" value="ECO:0007669"/>
    <property type="project" value="UniProtKB-UniRule"/>
</dbReference>
<dbReference type="Pfam" id="PF19824">
    <property type="entry name" value="Tlp"/>
    <property type="match status" value="1"/>
</dbReference>
<comment type="caution">
    <text evidence="3">The sequence shown here is derived from an EMBL/GenBank/DDBJ whole genome shotgun (WGS) entry which is preliminary data.</text>
</comment>
<evidence type="ECO:0000313" key="4">
    <source>
        <dbReference type="Proteomes" id="UP000321440"/>
    </source>
</evidence>
<evidence type="ECO:0000256" key="1">
    <source>
        <dbReference type="HAMAP-Rule" id="MF_01506"/>
    </source>
</evidence>
<keyword evidence="4" id="KW-1185">Reference proteome</keyword>
<dbReference type="InterPro" id="IPR017524">
    <property type="entry name" value="SASP_thioredoxin-like"/>
</dbReference>
<proteinExistence type="evidence at transcript level"/>
<dbReference type="RefSeq" id="WP_146814609.1">
    <property type="nucleotide sequence ID" value="NZ_BJYA01000002.1"/>
</dbReference>
<dbReference type="NCBIfam" id="TIGR03090">
    <property type="entry name" value="SASP_tlp"/>
    <property type="match status" value="1"/>
</dbReference>
<dbReference type="OrthoDB" id="1799076at2"/>
<reference evidence="3 4" key="1">
    <citation type="submission" date="2019-07" db="EMBL/GenBank/DDBJ databases">
        <title>Whole genome shotgun sequence of Alkalibacillus haloalkaliphilus NBRC 103110.</title>
        <authorList>
            <person name="Hosoyama A."/>
            <person name="Uohara A."/>
            <person name="Ohji S."/>
            <person name="Ichikawa N."/>
        </authorList>
    </citation>
    <scope>NUCLEOTIDE SEQUENCE [LARGE SCALE GENOMIC DNA]</scope>
    <source>
        <strain evidence="3 4">NBRC 103110</strain>
    </source>
</reference>
<feature type="region of interest" description="Disordered" evidence="2">
    <location>
        <begin position="35"/>
        <end position="81"/>
    </location>
</feature>
<dbReference type="EMBL" id="BJYA01000002">
    <property type="protein sequence ID" value="GEN45026.1"/>
    <property type="molecule type" value="Genomic_DNA"/>
</dbReference>
<keyword evidence="1" id="KW-0749">Sporulation</keyword>
<dbReference type="HAMAP" id="MF_01506">
    <property type="entry name" value="Tlp"/>
    <property type="match status" value="1"/>
</dbReference>
<comment type="subcellular location">
    <subcellularLocation>
        <location evidence="1">Spore core</location>
    </subcellularLocation>
</comment>
<feature type="compositionally biased region" description="Basic and acidic residues" evidence="2">
    <location>
        <begin position="58"/>
        <end position="73"/>
    </location>
</feature>
<dbReference type="Proteomes" id="UP000321440">
    <property type="component" value="Unassembled WGS sequence"/>
</dbReference>
<evidence type="ECO:0000256" key="2">
    <source>
        <dbReference type="SAM" id="MobiDB-lite"/>
    </source>
</evidence>
<dbReference type="GO" id="GO:0030435">
    <property type="term" value="P:sporulation resulting in formation of a cellular spore"/>
    <property type="evidence" value="ECO:0007669"/>
    <property type="project" value="UniProtKB-KW"/>
</dbReference>
<gene>
    <name evidence="1 3" type="primary">tlp</name>
    <name evidence="3" type="ORF">AHA02nite_08020</name>
</gene>
<sequence length="81" mass="9892">MSNHSQKPKPDHRRDNLKKIQENIENTLENIQEAEHSMETASEFQEEEIRRKNARRRQSVEGMRDEVRDEHEHMKRKKNNK</sequence>
<dbReference type="AlphaFoldDB" id="A0A511W1U2"/>
<evidence type="ECO:0000313" key="3">
    <source>
        <dbReference type="EMBL" id="GEN45026.1"/>
    </source>
</evidence>
<accession>A0A511W1U2</accession>